<sequence length="413" mass="46093">MGAALSSTASPTLPCIEKLDFRSEPANVTTIDTIGAVQGNPEPANISTIGSIEAAQGNPLDFLAHGSRYVPMFDEITRHLEPSDILTLRKVNRTLAENDVFSAAMNSQWNVDTALAKFFKDAVGFRNALGHASAVVTGDFALRFLDRRAPGERIDIFMSIEEPNKYTIIDFLSEEGYDACGTYRHPAPMSKKLWTHYTTALANIITATKAYVPFAESTIKQRRSYQHALFNENDDEMSAALRIVSESGRELRDIETSFTTTTTTTASSLTATLQYRTLNDSKTWIIPFRTDELIPPKQPDFVIEATDFSVQTETNYSHGCDRYIMDLAPLDFVGLEYRWAGLWLRDARLLRQLHAALTLEIAKLPRADRPVDLANFRVVGGSNTTPGKFKPPKWLDGMVVDWAKAISRSRRVD</sequence>
<name>A0A6A6ZC05_9PEZI</name>
<accession>A0A6A6ZC05</accession>
<organism evidence="1">
    <name type="scientific">Mytilinidion resinicola</name>
    <dbReference type="NCBI Taxonomy" id="574789"/>
    <lineage>
        <taxon>Eukaryota</taxon>
        <taxon>Fungi</taxon>
        <taxon>Dikarya</taxon>
        <taxon>Ascomycota</taxon>
        <taxon>Pezizomycotina</taxon>
        <taxon>Dothideomycetes</taxon>
        <taxon>Pleosporomycetidae</taxon>
        <taxon>Mytilinidiales</taxon>
        <taxon>Mytilinidiaceae</taxon>
        <taxon>Mytilinidion</taxon>
    </lineage>
</organism>
<reference evidence="1 3" key="1">
    <citation type="journal article" date="2020" name="Stud. Mycol.">
        <title>101 Dothideomycetes genomes: a test case for predicting lifestyles and emergence of pathogens.</title>
        <authorList>
            <person name="Haridas S."/>
            <person name="Albert R."/>
            <person name="Binder M."/>
            <person name="Bloem J."/>
            <person name="Labutti K."/>
            <person name="Salamov A."/>
            <person name="Andreopoulos B."/>
            <person name="Baker S."/>
            <person name="Barry K."/>
            <person name="Bills G."/>
            <person name="Bluhm B."/>
            <person name="Cannon C."/>
            <person name="Castanera R."/>
            <person name="Culley D."/>
            <person name="Daum C."/>
            <person name="Ezra D."/>
            <person name="Gonzalez J."/>
            <person name="Henrissat B."/>
            <person name="Kuo A."/>
            <person name="Liang C."/>
            <person name="Lipzen A."/>
            <person name="Lutzoni F."/>
            <person name="Magnuson J."/>
            <person name="Mondo S."/>
            <person name="Nolan M."/>
            <person name="Ohm R."/>
            <person name="Pangilinan J."/>
            <person name="Park H.-J."/>
            <person name="Ramirez L."/>
            <person name="Alfaro M."/>
            <person name="Sun H."/>
            <person name="Tritt A."/>
            <person name="Yoshinaga Y."/>
            <person name="Zwiers L.-H."/>
            <person name="Turgeon B."/>
            <person name="Goodwin S."/>
            <person name="Spatafora J."/>
            <person name="Crous P."/>
            <person name="Grigoriev I."/>
        </authorList>
    </citation>
    <scope>NUCLEOTIDE SEQUENCE</scope>
    <source>
        <strain evidence="1 3">CBS 304.34</strain>
    </source>
</reference>
<keyword evidence="2" id="KW-1185">Reference proteome</keyword>
<dbReference type="Proteomes" id="UP000504636">
    <property type="component" value="Unplaced"/>
</dbReference>
<dbReference type="RefSeq" id="XP_033584809.1">
    <property type="nucleotide sequence ID" value="XM_033723244.1"/>
</dbReference>
<reference evidence="3" key="2">
    <citation type="submission" date="2020-04" db="EMBL/GenBank/DDBJ databases">
        <authorList>
            <consortium name="NCBI Genome Project"/>
        </authorList>
    </citation>
    <scope>NUCLEOTIDE SEQUENCE</scope>
    <source>
        <strain evidence="3">CBS 304.34</strain>
    </source>
</reference>
<evidence type="ECO:0000313" key="2">
    <source>
        <dbReference type="Proteomes" id="UP000504636"/>
    </source>
</evidence>
<proteinExistence type="predicted"/>
<dbReference type="AlphaFoldDB" id="A0A6A6ZC05"/>
<dbReference type="OrthoDB" id="10025998at2759"/>
<evidence type="ECO:0000313" key="3">
    <source>
        <dbReference type="RefSeq" id="XP_033584809.1"/>
    </source>
</evidence>
<protein>
    <submittedName>
        <fullName evidence="1 3">Uncharacterized protein</fullName>
    </submittedName>
</protein>
<dbReference type="EMBL" id="MU003692">
    <property type="protein sequence ID" value="KAF2817845.1"/>
    <property type="molecule type" value="Genomic_DNA"/>
</dbReference>
<gene>
    <name evidence="1 3" type="ORF">BDZ99DRAFT_493551</name>
</gene>
<dbReference type="GeneID" id="54464137"/>
<evidence type="ECO:0000313" key="1">
    <source>
        <dbReference type="EMBL" id="KAF2817845.1"/>
    </source>
</evidence>
<reference evidence="3" key="3">
    <citation type="submission" date="2025-04" db="UniProtKB">
        <authorList>
            <consortium name="RefSeq"/>
        </authorList>
    </citation>
    <scope>IDENTIFICATION</scope>
    <source>
        <strain evidence="3">CBS 304.34</strain>
    </source>
</reference>